<evidence type="ECO:0000313" key="1">
    <source>
        <dbReference type="EMBL" id="MFC5548183.1"/>
    </source>
</evidence>
<reference evidence="2" key="1">
    <citation type="journal article" date="2019" name="Int. J. Syst. Evol. Microbiol.">
        <title>The Global Catalogue of Microorganisms (GCM) 10K type strain sequencing project: providing services to taxonomists for standard genome sequencing and annotation.</title>
        <authorList>
            <consortium name="The Broad Institute Genomics Platform"/>
            <consortium name="The Broad Institute Genome Sequencing Center for Infectious Disease"/>
            <person name="Wu L."/>
            <person name="Ma J."/>
        </authorList>
    </citation>
    <scope>NUCLEOTIDE SEQUENCE [LARGE SCALE GENOMIC DNA]</scope>
    <source>
        <strain evidence="2">CGMCC 4.5798</strain>
    </source>
</reference>
<organism evidence="1 2">
    <name type="scientific">Massilia aerilata</name>
    <dbReference type="NCBI Taxonomy" id="453817"/>
    <lineage>
        <taxon>Bacteria</taxon>
        <taxon>Pseudomonadati</taxon>
        <taxon>Pseudomonadota</taxon>
        <taxon>Betaproteobacteria</taxon>
        <taxon>Burkholderiales</taxon>
        <taxon>Oxalobacteraceae</taxon>
        <taxon>Telluria group</taxon>
        <taxon>Massilia</taxon>
    </lineage>
</organism>
<sequence>MIKLGTTYKDKITGFAGVATGFVQYISGCNQALIQPRCSEDGAMRESQWFDQQRLDEVLCVPVVELDNGATPGCDRAAPRR</sequence>
<name>A0ABW0RY51_9BURK</name>
<proteinExistence type="predicted"/>
<dbReference type="Proteomes" id="UP001596086">
    <property type="component" value="Unassembled WGS sequence"/>
</dbReference>
<protein>
    <submittedName>
        <fullName evidence="1">Uncharacterized protein</fullName>
    </submittedName>
</protein>
<evidence type="ECO:0000313" key="2">
    <source>
        <dbReference type="Proteomes" id="UP001596086"/>
    </source>
</evidence>
<gene>
    <name evidence="1" type="ORF">ACFPO9_06605</name>
</gene>
<dbReference type="EMBL" id="JBHSMZ010000004">
    <property type="protein sequence ID" value="MFC5548183.1"/>
    <property type="molecule type" value="Genomic_DNA"/>
</dbReference>
<comment type="caution">
    <text evidence="1">The sequence shown here is derived from an EMBL/GenBank/DDBJ whole genome shotgun (WGS) entry which is preliminary data.</text>
</comment>
<dbReference type="RefSeq" id="WP_379768660.1">
    <property type="nucleotide sequence ID" value="NZ_JBHSMZ010000004.1"/>
</dbReference>
<keyword evidence="2" id="KW-1185">Reference proteome</keyword>
<accession>A0ABW0RY51</accession>